<accession>A0AAE3LTC3</accession>
<keyword evidence="2" id="KW-1185">Reference proteome</keyword>
<comment type="caution">
    <text evidence="1">The sequence shown here is derived from an EMBL/GenBank/DDBJ whole genome shotgun (WGS) entry which is preliminary data.</text>
</comment>
<dbReference type="EMBL" id="JAOYFC010000002">
    <property type="protein sequence ID" value="MCV6824891.1"/>
    <property type="molecule type" value="Genomic_DNA"/>
</dbReference>
<name>A0AAE3LTC3_9RHOB</name>
<evidence type="ECO:0000313" key="1">
    <source>
        <dbReference type="EMBL" id="MCV6824891.1"/>
    </source>
</evidence>
<dbReference type="AlphaFoldDB" id="A0AAE3LTC3"/>
<sequence>MTALFEDKKHYEATDPLILALLGSREKQAQMRHHGRSPAYYRLGRKIIYQGVDLNVWANAQRIEPPK</sequence>
<evidence type="ECO:0000313" key="2">
    <source>
        <dbReference type="Proteomes" id="UP001208041"/>
    </source>
</evidence>
<dbReference type="Proteomes" id="UP001208041">
    <property type="component" value="Unassembled WGS sequence"/>
</dbReference>
<gene>
    <name evidence="1" type="ORF">OH136_10015</name>
</gene>
<organism evidence="1 2">
    <name type="scientific">Halocynthiibacter halioticoli</name>
    <dbReference type="NCBI Taxonomy" id="2986804"/>
    <lineage>
        <taxon>Bacteria</taxon>
        <taxon>Pseudomonadati</taxon>
        <taxon>Pseudomonadota</taxon>
        <taxon>Alphaproteobacteria</taxon>
        <taxon>Rhodobacterales</taxon>
        <taxon>Paracoccaceae</taxon>
        <taxon>Halocynthiibacter</taxon>
    </lineage>
</organism>
<proteinExistence type="predicted"/>
<reference evidence="1" key="1">
    <citation type="submission" date="2022-10" db="EMBL/GenBank/DDBJ databases">
        <authorList>
            <person name="Yue Y."/>
        </authorList>
    </citation>
    <scope>NUCLEOTIDE SEQUENCE</scope>
    <source>
        <strain evidence="1">Z654</strain>
    </source>
</reference>
<protein>
    <submittedName>
        <fullName evidence="1">MerR family transcriptional regulator</fullName>
    </submittedName>
</protein>
<dbReference type="RefSeq" id="WP_263953740.1">
    <property type="nucleotide sequence ID" value="NZ_JAOYFC010000002.1"/>
</dbReference>